<proteinExistence type="predicted"/>
<feature type="compositionally biased region" description="Low complexity" evidence="1">
    <location>
        <begin position="1"/>
        <end position="21"/>
    </location>
</feature>
<keyword evidence="3" id="KW-1185">Reference proteome</keyword>
<evidence type="ECO:0000313" key="2">
    <source>
        <dbReference type="EMBL" id="GGI02657.1"/>
    </source>
</evidence>
<name>A0ABQ2AZ05_9MICC</name>
<protein>
    <submittedName>
        <fullName evidence="2">Uncharacterized protein</fullName>
    </submittedName>
</protein>
<reference evidence="3" key="1">
    <citation type="journal article" date="2019" name="Int. J. Syst. Evol. Microbiol.">
        <title>The Global Catalogue of Microorganisms (GCM) 10K type strain sequencing project: providing services to taxonomists for standard genome sequencing and annotation.</title>
        <authorList>
            <consortium name="The Broad Institute Genomics Platform"/>
            <consortium name="The Broad Institute Genome Sequencing Center for Infectious Disease"/>
            <person name="Wu L."/>
            <person name="Ma J."/>
        </authorList>
    </citation>
    <scope>NUCLEOTIDE SEQUENCE [LARGE SCALE GENOMIC DNA]</scope>
    <source>
        <strain evidence="3">CGMCC 1.12778</strain>
    </source>
</reference>
<dbReference type="Proteomes" id="UP000643279">
    <property type="component" value="Unassembled WGS sequence"/>
</dbReference>
<accession>A0ABQ2AZ05</accession>
<dbReference type="EMBL" id="BMFW01000049">
    <property type="protein sequence ID" value="GGI02657.1"/>
    <property type="molecule type" value="Genomic_DNA"/>
</dbReference>
<comment type="caution">
    <text evidence="2">The sequence shown here is derived from an EMBL/GenBank/DDBJ whole genome shotgun (WGS) entry which is preliminary data.</text>
</comment>
<feature type="region of interest" description="Disordered" evidence="1">
    <location>
        <begin position="1"/>
        <end position="23"/>
    </location>
</feature>
<sequence length="64" mass="6849">MDQQDTPSAPAAPAEGTAAPEFYLPLGGGIDPDLYVPGDRRHSTGRFSRWIHSLPVFGGRASRP</sequence>
<evidence type="ECO:0000313" key="3">
    <source>
        <dbReference type="Proteomes" id="UP000643279"/>
    </source>
</evidence>
<dbReference type="RefSeq" id="WP_188573723.1">
    <property type="nucleotide sequence ID" value="NZ_BMFW01000049.1"/>
</dbReference>
<gene>
    <name evidence="2" type="ORF">GCM10007170_44900</name>
</gene>
<evidence type="ECO:0000256" key="1">
    <source>
        <dbReference type="SAM" id="MobiDB-lite"/>
    </source>
</evidence>
<organism evidence="2 3">
    <name type="scientific">Arthrobacter liuii</name>
    <dbReference type="NCBI Taxonomy" id="1476996"/>
    <lineage>
        <taxon>Bacteria</taxon>
        <taxon>Bacillati</taxon>
        <taxon>Actinomycetota</taxon>
        <taxon>Actinomycetes</taxon>
        <taxon>Micrococcales</taxon>
        <taxon>Micrococcaceae</taxon>
        <taxon>Arthrobacter</taxon>
    </lineage>
</organism>